<gene>
    <name evidence="2" type="ORF">V8G54_020973</name>
</gene>
<keyword evidence="3" id="KW-1185">Reference proteome</keyword>
<name>A0AAQ3NEY8_VIGMU</name>
<evidence type="ECO:0000313" key="3">
    <source>
        <dbReference type="Proteomes" id="UP001374535"/>
    </source>
</evidence>
<feature type="region of interest" description="Disordered" evidence="1">
    <location>
        <begin position="110"/>
        <end position="147"/>
    </location>
</feature>
<evidence type="ECO:0000256" key="1">
    <source>
        <dbReference type="SAM" id="MobiDB-lite"/>
    </source>
</evidence>
<dbReference type="Proteomes" id="UP001374535">
    <property type="component" value="Chromosome 6"/>
</dbReference>
<dbReference type="EMBL" id="CP144695">
    <property type="protein sequence ID" value="WVZ07627.1"/>
    <property type="molecule type" value="Genomic_DNA"/>
</dbReference>
<organism evidence="2 3">
    <name type="scientific">Vigna mungo</name>
    <name type="common">Black gram</name>
    <name type="synonym">Phaseolus mungo</name>
    <dbReference type="NCBI Taxonomy" id="3915"/>
    <lineage>
        <taxon>Eukaryota</taxon>
        <taxon>Viridiplantae</taxon>
        <taxon>Streptophyta</taxon>
        <taxon>Embryophyta</taxon>
        <taxon>Tracheophyta</taxon>
        <taxon>Spermatophyta</taxon>
        <taxon>Magnoliopsida</taxon>
        <taxon>eudicotyledons</taxon>
        <taxon>Gunneridae</taxon>
        <taxon>Pentapetalae</taxon>
        <taxon>rosids</taxon>
        <taxon>fabids</taxon>
        <taxon>Fabales</taxon>
        <taxon>Fabaceae</taxon>
        <taxon>Papilionoideae</taxon>
        <taxon>50 kb inversion clade</taxon>
        <taxon>NPAAA clade</taxon>
        <taxon>indigoferoid/millettioid clade</taxon>
        <taxon>Phaseoleae</taxon>
        <taxon>Vigna</taxon>
    </lineage>
</organism>
<proteinExistence type="predicted"/>
<evidence type="ECO:0000313" key="2">
    <source>
        <dbReference type="EMBL" id="WVZ07627.1"/>
    </source>
</evidence>
<protein>
    <submittedName>
        <fullName evidence="2">Uncharacterized protein</fullName>
    </submittedName>
</protein>
<sequence length="276" mass="31476">MGVKLLYCFNYNHRTTNLKKPISSSTKSSFWIQKALEKEYKGYYNNNKAKAEDNNGISFLSKQIVYLGGEREPRSRQPVQPDRVECEEDECVDENSFAVCLHATELKKKANPVEAARTAPPRLTPVPSQPSPRKIRRQSGSFGPRKQKCSCRIMKSNEEITERDAWEFGNKGCRVELLFLPQSWVKTGITTLTLNTLRYPDPDFTRFGSVDPPINVTTDLAPLFLWVNDLATPESISLGRAFGVLENLYTSPGALAKCFRDAWMSFWYCLKLKQRC</sequence>
<dbReference type="AlphaFoldDB" id="A0AAQ3NEY8"/>
<reference evidence="2 3" key="1">
    <citation type="journal article" date="2023" name="Life. Sci Alliance">
        <title>Evolutionary insights into 3D genome organization and epigenetic landscape of Vigna mungo.</title>
        <authorList>
            <person name="Junaid A."/>
            <person name="Singh B."/>
            <person name="Bhatia S."/>
        </authorList>
    </citation>
    <scope>NUCLEOTIDE SEQUENCE [LARGE SCALE GENOMIC DNA]</scope>
    <source>
        <strain evidence="2">Urdbean</strain>
    </source>
</reference>
<accession>A0AAQ3NEY8</accession>